<evidence type="ECO:0000313" key="5">
    <source>
        <dbReference type="Proteomes" id="UP000295741"/>
    </source>
</evidence>
<dbReference type="PANTHER" id="PTHR44103">
    <property type="entry name" value="PROPROTEIN CONVERTASE P"/>
    <property type="match status" value="1"/>
</dbReference>
<dbReference type="CDD" id="cd00603">
    <property type="entry name" value="IPT_PCSR"/>
    <property type="match status" value="1"/>
</dbReference>
<accession>A0A4R6IV83</accession>
<organism evidence="4 5">
    <name type="scientific">Sediminibacterium goheungense</name>
    <dbReference type="NCBI Taxonomy" id="1086393"/>
    <lineage>
        <taxon>Bacteria</taxon>
        <taxon>Pseudomonadati</taxon>
        <taxon>Bacteroidota</taxon>
        <taxon>Chitinophagia</taxon>
        <taxon>Chitinophagales</taxon>
        <taxon>Chitinophagaceae</taxon>
        <taxon>Sediminibacterium</taxon>
    </lineage>
</organism>
<keyword evidence="5" id="KW-1185">Reference proteome</keyword>
<dbReference type="SUPFAM" id="SSF81296">
    <property type="entry name" value="E set domains"/>
    <property type="match status" value="4"/>
</dbReference>
<dbReference type="InterPro" id="IPR013783">
    <property type="entry name" value="Ig-like_fold"/>
</dbReference>
<dbReference type="InterPro" id="IPR014756">
    <property type="entry name" value="Ig_E-set"/>
</dbReference>
<feature type="domain" description="IPT/TIG" evidence="3">
    <location>
        <begin position="19"/>
        <end position="100"/>
    </location>
</feature>
<feature type="signal peptide" evidence="2">
    <location>
        <begin position="1"/>
        <end position="18"/>
    </location>
</feature>
<proteinExistence type="predicted"/>
<dbReference type="InterPro" id="IPR002909">
    <property type="entry name" value="IPT_dom"/>
</dbReference>
<name>A0A4R6IV83_9BACT</name>
<dbReference type="Pfam" id="PF13517">
    <property type="entry name" value="FG-GAP_3"/>
    <property type="match status" value="6"/>
</dbReference>
<reference evidence="4 5" key="1">
    <citation type="submission" date="2019-03" db="EMBL/GenBank/DDBJ databases">
        <title>Genomic Encyclopedia of Archaeal and Bacterial Type Strains, Phase II (KMG-II): from individual species to whole genera.</title>
        <authorList>
            <person name="Goeker M."/>
        </authorList>
    </citation>
    <scope>NUCLEOTIDE SEQUENCE [LARGE SCALE GENOMIC DNA]</scope>
    <source>
        <strain evidence="4 5">DSM 28323</strain>
    </source>
</reference>
<dbReference type="SUPFAM" id="SSF69318">
    <property type="entry name" value="Integrin alpha N-terminal domain"/>
    <property type="match status" value="2"/>
</dbReference>
<keyword evidence="1 2" id="KW-0732">Signal</keyword>
<dbReference type="Gene3D" id="2.130.10.130">
    <property type="entry name" value="Integrin alpha, N-terminal"/>
    <property type="match status" value="1"/>
</dbReference>
<dbReference type="CDD" id="cd00102">
    <property type="entry name" value="IPT"/>
    <property type="match status" value="2"/>
</dbReference>
<dbReference type="InterPro" id="IPR013517">
    <property type="entry name" value="FG-GAP"/>
</dbReference>
<evidence type="ECO:0000259" key="3">
    <source>
        <dbReference type="SMART" id="SM00429"/>
    </source>
</evidence>
<comment type="caution">
    <text evidence="4">The sequence shown here is derived from an EMBL/GenBank/DDBJ whole genome shotgun (WGS) entry which is preliminary data.</text>
</comment>
<evidence type="ECO:0000256" key="1">
    <source>
        <dbReference type="ARBA" id="ARBA00022729"/>
    </source>
</evidence>
<dbReference type="RefSeq" id="WP_162847396.1">
    <property type="nucleotide sequence ID" value="NZ_SNWP01000011.1"/>
</dbReference>
<sequence length="1725" mass="183341">MRNLLFVCLLLVSLYGTSQPSISSFSPASAKPGTLLTIKGTGFTAADSNRFVYVGPVKANILSATDTSLIITIPKAATLGKISVTINKLTTYSAKSFVPFYDTKDSLQASQFSARTNINTTLNPARLAMGDFNNDGFVDVIITDPKAGLYTVLKNNKVDTGSSTPQFTHKDITTNRRILTTATGDLDGDGKLDLVFGCLTNADSVFVTVLKNTSTRDSISFLQMQDLFIGNAGTNDVQQILLHAFINDLDLDGKQDIIGHLSTSTSVLPAKIIAFKNESVNGILTISSFSNRISVTSPVSLKSFSVADLNGDNRAEFFGLGADSGIHIFSNTSTTGQLSANSFSNRIKLSSAYSPVSSIYAEDIDNDGKPELLLLNFSSNKLLITPNRVQQGVLNTAAFDTQVSFTTGEGPSSLSLFDFTGKGKPDIAITLAGNNLISFWENKSVTGNLNTSSFITRGTLSAPINATAAAITDFNNDGGADIAVGSINLGFALAFFKSQAVNNNPLPNTSSSIVPVINTFFPASGPVGTTVTISGKNFSDSTTKNIVYFGAVRASVVAASNTQLVVTAPPSASYEPITVISNGLSASSNAPFVVTSFNADARNITTGSFAAAKYFATSGSSPRSIITEDLNNDGKPEIIVTNQASNQVSIFRNLSTISNDTLPVPSLFAGGTGTFGLATGDLNGDGKKEIVITNFNAGSSSSISVFPNTSTDSSITFGAKFDSAVGNGSTSVAIRDINNDGKADIIAISGNSSLIHYFLNTGSNGNFGFAPGKTINLIPFRADYLNIADINGDGKADIITTFSNNGSSGLRILQNTSDSTNLSFNIAKNYTIGTALPLKAITADIDVDGKPDFAFGFSGSANIYLYKNTSTIDSIKLDSILMLPTTANPGSFSFADMDGDGKPDLLVPDRDSNTVSLYPNRSTQNGFAFGNKISFASLQDPASVYGSDINGDGMPEILTANNQSGNISVLRNKIRLPKIIAFTPVNAKRLDTVLVKGYNFSRTSLVKAGDVAMSFTELSDTTIRFVVNKAAKSGSISVTNPYGTDTLNGFTYVPVPKILSFTPSNGGFGDTITITGYHFINVSAVSFGDSAALSFQIISDSLIKAVVSRGTSGNIKVSNTISTDSLSGFTYVTNPAISVSGTVKFTVKNNVASPPVTSYKLSATKLTGALNISFPQARLMVSRYADSGFQSQLIITPVNGKIDSTNIYVKLIFLDGLSDSLTINITHSSPGAENKIIPVKIFLEKDSTANITLSTPAGPLQVNAAKGIATPALFYYLNGTNLSGDIKLTAPNRFKISRSLDTGFVKELIVAPLNKRVDSVKIYIQFYSDTVYTSITDSVSHTSIGAITKYMPIKVTMQADTTKPAPNTPKPVLKIYPENKLSFIAKTGITTNVQSYKITADSITDNAIRIITPRFYQVSRQADTGFTQQLNISFSNGKLDTTTIYVRFRSDSVIGNKTDSIIHSLSNGTILKKLAVAVSNCDSVFGTRPIINQITTDGTLLCFKDSVILSVSSPGNLTQYSWSTGETTASIKVVNSAQVSVRVATQNTCLSAASPIVNLIKNTNTKPSIGITSDSILISTTAPYYRWYFNNIRTNGDTTNRLVARKVGFYRVETSANRLCWDASDDLPIVILPTTASSDTVKVRIFPNPVTGGTFTVVASLERVTNVVARVMVTDASGLVLAQTNRFIFYGREIKIPVTLSTYKGTAFVRVEINGDIETKTIILQ</sequence>
<dbReference type="InterPro" id="IPR028994">
    <property type="entry name" value="Integrin_alpha_N"/>
</dbReference>
<dbReference type="SMART" id="SM00429">
    <property type="entry name" value="IPT"/>
    <property type="match status" value="2"/>
</dbReference>
<evidence type="ECO:0000313" key="4">
    <source>
        <dbReference type="EMBL" id="TDO26534.1"/>
    </source>
</evidence>
<dbReference type="Gene3D" id="2.60.40.10">
    <property type="entry name" value="Immunoglobulins"/>
    <property type="match status" value="4"/>
</dbReference>
<gene>
    <name evidence="4" type="ORF">BC659_1841</name>
</gene>
<dbReference type="EMBL" id="SNWP01000011">
    <property type="protein sequence ID" value="TDO26534.1"/>
    <property type="molecule type" value="Genomic_DNA"/>
</dbReference>
<feature type="chain" id="PRO_5020480388" evidence="2">
    <location>
        <begin position="19"/>
        <end position="1725"/>
    </location>
</feature>
<dbReference type="PANTHER" id="PTHR44103:SF1">
    <property type="entry name" value="PROPROTEIN CONVERTASE P"/>
    <property type="match status" value="1"/>
</dbReference>
<dbReference type="Pfam" id="PF01833">
    <property type="entry name" value="TIG"/>
    <property type="match status" value="3"/>
</dbReference>
<evidence type="ECO:0000256" key="2">
    <source>
        <dbReference type="SAM" id="SignalP"/>
    </source>
</evidence>
<protein>
    <submittedName>
        <fullName evidence="4">IPT/TIG domain-containing protein</fullName>
    </submittedName>
</protein>
<dbReference type="Proteomes" id="UP000295741">
    <property type="component" value="Unassembled WGS sequence"/>
</dbReference>
<feature type="domain" description="IPT/TIG" evidence="3">
    <location>
        <begin position="514"/>
        <end position="595"/>
    </location>
</feature>